<evidence type="ECO:0000313" key="5">
    <source>
        <dbReference type="Proteomes" id="UP001634747"/>
    </source>
</evidence>
<reference evidence="4 5" key="1">
    <citation type="submission" date="2024-12" db="EMBL/GenBank/DDBJ databases">
        <authorList>
            <person name="Lee Y."/>
        </authorList>
    </citation>
    <scope>NUCLEOTIDE SEQUENCE [LARGE SCALE GENOMIC DNA]</scope>
    <source>
        <strain evidence="4 5">03SUJ4</strain>
    </source>
</reference>
<dbReference type="NCBIfam" id="TIGR01007">
    <property type="entry name" value="eps_fam"/>
    <property type="match status" value="1"/>
</dbReference>
<evidence type="ECO:0000256" key="3">
    <source>
        <dbReference type="SAM" id="MobiDB-lite"/>
    </source>
</evidence>
<dbReference type="EMBL" id="JBJYXY010000001">
    <property type="protein sequence ID" value="MFN2974777.1"/>
    <property type="molecule type" value="Genomic_DNA"/>
</dbReference>
<dbReference type="SUPFAM" id="SSF52540">
    <property type="entry name" value="P-loop containing nucleoside triphosphate hydrolases"/>
    <property type="match status" value="1"/>
</dbReference>
<dbReference type="CDD" id="cd05387">
    <property type="entry name" value="BY-kinase"/>
    <property type="match status" value="1"/>
</dbReference>
<dbReference type="InterPro" id="IPR005702">
    <property type="entry name" value="Wzc-like_C"/>
</dbReference>
<dbReference type="Gene3D" id="3.40.50.300">
    <property type="entry name" value="P-loop containing nucleotide triphosphate hydrolases"/>
    <property type="match status" value="1"/>
</dbReference>
<name>A0ABW9KGR9_9BACT</name>
<comment type="caution">
    <text evidence="4">The sequence shown here is derived from an EMBL/GenBank/DDBJ whole genome shotgun (WGS) entry which is preliminary data.</text>
</comment>
<dbReference type="InterPro" id="IPR050445">
    <property type="entry name" value="Bact_polysacc_biosynth/exp"/>
</dbReference>
<proteinExistence type="predicted"/>
<evidence type="ECO:0000256" key="2">
    <source>
        <dbReference type="ARBA" id="ARBA00022840"/>
    </source>
</evidence>
<evidence type="ECO:0000313" key="4">
    <source>
        <dbReference type="EMBL" id="MFN2974777.1"/>
    </source>
</evidence>
<keyword evidence="2" id="KW-0067">ATP-binding</keyword>
<dbReference type="RefSeq" id="WP_263413668.1">
    <property type="nucleotide sequence ID" value="NZ_BAABBH010000001.1"/>
</dbReference>
<sequence>MSKIYEALLRAEMDRIAELNRTKTPEAGESSSQAALPGDAATALRSGTGGRSREELSAALLRSAQLVEAKAEDTPSGPRVRKLVWEPDVKLLPALEPRGALVEQIRVLRSRLYELRLDHPLKTVLITSGVPGEGKSFIASNLALGFARFRNQRVLLIDGDMRRGRLHSILGADQGPGLTDYLTGQTSLDDVLQQMQLPDSGPLNRSFASLSFLPSGSDADNAADLSGNGRFEGLLRSLYDHFDWIIIDSSPVTLVADGVNLARACDGVVLVTRAGQTKYEVAQRAQQELRASKIVGVVLNAVEDAPQVGGYYGYDG</sequence>
<keyword evidence="5" id="KW-1185">Reference proteome</keyword>
<dbReference type="PANTHER" id="PTHR32309:SF31">
    <property type="entry name" value="CAPSULAR EXOPOLYSACCHARIDE FAMILY"/>
    <property type="match status" value="1"/>
</dbReference>
<feature type="region of interest" description="Disordered" evidence="3">
    <location>
        <begin position="20"/>
        <end position="50"/>
    </location>
</feature>
<dbReference type="PANTHER" id="PTHR32309">
    <property type="entry name" value="TYROSINE-PROTEIN KINASE"/>
    <property type="match status" value="1"/>
</dbReference>
<keyword evidence="4" id="KW-0418">Kinase</keyword>
<dbReference type="InterPro" id="IPR027417">
    <property type="entry name" value="P-loop_NTPase"/>
</dbReference>
<evidence type="ECO:0000256" key="1">
    <source>
        <dbReference type="ARBA" id="ARBA00022741"/>
    </source>
</evidence>
<gene>
    <name evidence="4" type="ORF">ACK2TP_03300</name>
</gene>
<keyword evidence="4" id="KW-0808">Transferase</keyword>
<dbReference type="GO" id="GO:0016301">
    <property type="term" value="F:kinase activity"/>
    <property type="evidence" value="ECO:0007669"/>
    <property type="project" value="UniProtKB-KW"/>
</dbReference>
<accession>A0ABW9KGR9</accession>
<keyword evidence="1" id="KW-0547">Nucleotide-binding</keyword>
<organism evidence="4 5">
    <name type="scientific">Terriglobus aquaticus</name>
    <dbReference type="NCBI Taxonomy" id="940139"/>
    <lineage>
        <taxon>Bacteria</taxon>
        <taxon>Pseudomonadati</taxon>
        <taxon>Acidobacteriota</taxon>
        <taxon>Terriglobia</taxon>
        <taxon>Terriglobales</taxon>
        <taxon>Acidobacteriaceae</taxon>
        <taxon>Terriglobus</taxon>
    </lineage>
</organism>
<dbReference type="Proteomes" id="UP001634747">
    <property type="component" value="Unassembled WGS sequence"/>
</dbReference>
<protein>
    <submittedName>
        <fullName evidence="4">Tyrosine-protein kinase family protein</fullName>
    </submittedName>
</protein>